<organism evidence="5 6">
    <name type="scientific">Mucilaginibacter phyllosphaerae</name>
    <dbReference type="NCBI Taxonomy" id="1812349"/>
    <lineage>
        <taxon>Bacteria</taxon>
        <taxon>Pseudomonadati</taxon>
        <taxon>Bacteroidota</taxon>
        <taxon>Sphingobacteriia</taxon>
        <taxon>Sphingobacteriales</taxon>
        <taxon>Sphingobacteriaceae</taxon>
        <taxon>Mucilaginibacter</taxon>
    </lineage>
</organism>
<dbReference type="Pfam" id="PF13585">
    <property type="entry name" value="CHU_C"/>
    <property type="match status" value="1"/>
</dbReference>
<feature type="domain" description="Cadherin-like beta-sandwich-like" evidence="4">
    <location>
        <begin position="1292"/>
        <end position="1375"/>
    </location>
</feature>
<feature type="signal peptide" evidence="3">
    <location>
        <begin position="1"/>
        <end position="31"/>
    </location>
</feature>
<gene>
    <name evidence="5" type="ORF">E2R65_00150</name>
</gene>
<dbReference type="PANTHER" id="PTHR40274">
    <property type="entry name" value="VIRGINIAMYCIN B LYASE"/>
    <property type="match status" value="1"/>
</dbReference>
<dbReference type="Pfam" id="PF05345">
    <property type="entry name" value="He_PIG"/>
    <property type="match status" value="5"/>
</dbReference>
<dbReference type="Gene3D" id="2.120.10.30">
    <property type="entry name" value="TolB, C-terminal domain"/>
    <property type="match status" value="5"/>
</dbReference>
<feature type="domain" description="Cadherin-like beta-sandwich-like" evidence="4">
    <location>
        <begin position="3201"/>
        <end position="3274"/>
    </location>
</feature>
<comment type="caution">
    <text evidence="5">The sequence shown here is derived from an EMBL/GenBank/DDBJ whole genome shotgun (WGS) entry which is preliminary data.</text>
</comment>
<dbReference type="InterPro" id="IPR051344">
    <property type="entry name" value="Vgb"/>
</dbReference>
<dbReference type="InterPro" id="IPR025883">
    <property type="entry name" value="Cadherin-like_domain"/>
</dbReference>
<dbReference type="SUPFAM" id="SSF63829">
    <property type="entry name" value="Calcium-dependent phosphotriesterase"/>
    <property type="match status" value="1"/>
</dbReference>
<keyword evidence="3" id="KW-0732">Signal</keyword>
<evidence type="ECO:0000259" key="4">
    <source>
        <dbReference type="Pfam" id="PF12733"/>
    </source>
</evidence>
<evidence type="ECO:0000256" key="1">
    <source>
        <dbReference type="ARBA" id="ARBA00022737"/>
    </source>
</evidence>
<sequence>MIKTLPYNTPAMFKRFFLAVLLILGCAASKAQQTYLAAGGNAAGTGGSAAYAVGQSAYMFNNGSNGNEQQGVLQPYALQPAAPVFVFDKLGLTAATQPGAAYSLRLLSSSYTGPLLRLRIDTVFYDVYPDATASHAFSMSSPVSAAYATFDAAQTGATSTLLSTLAIGGKSAGVATWYDQSANARNAVQGNINALPQIIRTGSITMANNKPAITFSGSQWLTVTTTALNTNLSGSVVYNATGSNNTGGDGGSWYQMRGILGSEVAGTVNDYGYGIYNGRFTAGNGPTDMSVAGINVNDGTTRLGSWTRQSSDGTVKLYSNQHTDMYAVLNTGELTSVSSLAIGATTTGGDGGFYGSLSEMVLSPLVYNDTERQAIESSQTTYYQIITQPTISVTNDLPALTVTTRGTASAASSFVVAGYQLTGGILVTAPDGFEVGKDNTTFAPAVTVGTGGDIASAPVYIRLSAAAAAGNNLGNIILSSAGAASVKVAIAASTVLPQAGDGPTANYGTAHTFALDEPSTVTPLGANVGALGYNAPVAIGKSIGSGFVKAVVDSAGNTYLISSSKTTIQVIPASGAAAYDIGGPFNSPVGMALDKAGNLYVAERTALYKVVPATGTTTPVTDITLASATSIAADDYGNLYIVNRRRIYKYEIGTGNFNEIDTRIAGVVNIAVKGNTVYYSVLISSQQAIFQMSLDGSNRSIVTQPDGFAVDGDLTGHAYGGGLTNISRYGGDDGLILNVGAAYNLSTDLKGNIYYAATQDSLVKKLTPSGGYFIDKPLPLGLSLNGSTGIISGTPQAVSPAAAYTITAYSGTQSVVSTVTLATVVNNRDLSALTVSGTTIGDSFNADTTGYNAVTAASLDVVTITPTAAAAGSTITCNGITVASGSAINVPVVTGANTIYVVVTSVFGTTKTYTLNIKRGVRVSLDYGPEQTFTVNKAITAITPAAANVLPWGYDNPRKKLRSDFMTGNYLAALTDSAGTTYVVWQNLHPDDLSRNYITAVPADGGATYNVGGPFNYISAAVMDKDGNLYVAIVGGEIYKVVPSTNTKTLLPFSITTAPQISSLALDDNGRLYIGDVHNGLYILDLSTGVTKKVDNVNTTFSIAIFENYLFYNDFGVMYRSDLDGVTNKIITGYPGSQFLVSFFDPAGYYYGGKRVVQKLGKGKDALNNVQAQPIKGFIRPKDTFGSPSTNINYDGTTLIDYSATIDGKGKILSGLAIGILLDIPSGGYYIDKRLPRGMDFDEYTGVISGTPTRSSPKTDYRITAYNEQENAVSTFTLGVENNLELSNLVTDAGSLTPTFNADSTSYSITVNSSTTSANITASLSDTTNRLTVNGVAATSGAATSIALNIGSNTIPVVVTASDSTTKTYTVNIYRATNKLAGLTVSAGSLNPVFNPDTLNYNVTVPALATTVAVTPAATDAASTITYNGNPVTHGSAVTIPLTGNATSAVFLVTSPNADPVTYTIAFNRSTSPVVNYGTAHTFALDEPITPVTPSGANVGALGYNAPVAIGKSIGSGFVKAVVDSAGNTYLISSSKTTIQVIPASGAAAYDIGGPFNSPVGMALDKAGNLYVAERTALYKVVPATGTTTPVTDITLASATSIAADDYGNLYIVNRRRIYKYEIGTGNFNEIDTRIAGVVNIAVKGNTVYYSVLISSQQAIFQMSLDGSNRSIVTQPDGFAVDGDLTGHAYGGGLTNISRYGGDDGLILNVGAAYNLSTDLKGNIYYAATQDSLVKKLTPSGGYFIDKPLPLGLSLNGSTGIISGTPQAVSPAAAYTITAYSGTQSVVSTVTLATVVNNRDLSALTVSGTTIGDSFDANNITYNAVTAANLDSLTITPTAAAAGSTITCNGITVTSGSAIQVPVITGANTIAVVVTSEFGTAKTYTLNIKRGVRVSLDYGPEQTFTVNKAITAITPAAANVLPWGYHNPRKKVRSDFLTGNYLTALTDSAGTTYVVWQNLHPDDLGMNYITVVPADGGATYRIGGPFHYISAAIMDKEGNLYIAIEGGEVYKIIPSTNTVTPLPFSITNPRLAALALDDNNRLYIGDAHNGLFILDQTTGITTKVDSTKSTNTIAIYDNYIFYNDFGEMYRSELNGNNKIDIKNQSSQQLISFFDPAGYYYGEKIFVRRLGKKQYALDPNHDQIIKGIIIVEDTFNLTLGSTFYDGTARIDNSASIDGKGRFLGGLAGGFIFLDVPSGGYFIDKRLPPGMDFDEDTGIISGTPTKSWPKTNYHITAYNERENAVSTFTLGVKNNLELSNLVTDAGSLTPTFNADSTSYSITVNSSSTSANITATLSDTTNRLAVNGVAATSGAATSVALNAGDNNIPVVVMTPDSTTKTYVVNIHRISNDYKLHNLTASTGVLSPAFDADVTGYTVDLPNGTNSAKLTPTADAFATIKVNNVITRTGFASQNLALNPGDNNVEVDVTAEDGTSRQIYTVNLRVATSSSVSLGGITLSAGTLNPAFSPLSTGYRVTVPIGTAAISVLPVLTDARSSATVNGTAATSAVSVPLSNGLNLITVNVLADDGTTTNTYTITVNRLVPAPAATAVAAQVYTKGIAIAPLSAGLSNVGTPGYFALADTLTKALPTPTGIAINKAGDLFVADVTAGSVYKLPVGGGAPAVILNGLNNPLGVATDAGGNVYAIGLGSTGINKVTPAGVITTIGNSLVYPTALAVDTAGNIFVIETINHALKKVTPAGVTTTLTNNLTYPYGLTLNPAGDIYVADNNAGTIVKFDAAGGNKTELITGLTNPTDVKLDAQGNIYVNQGGSNLLTRFDKNGANPVNLSTGYEGLFGVAVGTDGKLYTTDNAKQAVEKLTPSGGYYLSDPLPNGLLFDAATGIISGTPTTLAAAKDYTITAYNSGGGTAQTINIAVLPNVSLANLTISEGTFTPAFDSTVGAYTATVANTTTSVTLTPTLSDASATVKVKGTLVSNSSASAPLSLAIGDNIIPVEVTGADGSTTKTYTVTVNRPGATVADLALISIDPASSLIVASKTKTQIGYTTSVSPLAATVSVTATLKDPNSTMTINGVAATSGLASAPVALNNSGVTFITTVVTAQDGVTTKTYIIAVSRTGSNISDLSLVRLSPASVLTVQSDTKALAEYSTSVSFATEEVSIIPTSKDPNATIKVNGITVANGATSPAIRLNAGATLITTVVTAEDGTTARTYKITVNRTGASVADLAILSMDPGSNLIPDIKSKTLITYGTSVGTNVTTVRFTPTLKDPNATITVNGVPAVSGVLSAPVALNTSGPTLVNIVVTAQDGTTTKTYAVTVNRTGGNLADLSQISTDPAYPLTVVSNSKTLTEYSIAVGMSLNSIKVLPTARDANASITVNGVPVASGAASAPVALNGVSTVITTVVTSGDGLNSKTYTLTVNRTGASVADLALLSLNPATVLAVQNNTKTLVEYSASVSLSTASLRVVPTAKDPNATIRVNGIVVASGTASAAITLNPVTTVINTIVTAEDGVTTRTYRVTVTRVPAANADLAKVSLSAGTALQLQTNTPELVTYTTAVNAATASLTVKPTLKDANATMTLNGLALANAAVSAPIALNTGNNTISIVVTAEDGSTTKTYNIIVNRPGNNLAVGRSDAKMFAAKSTNSFAPDEDAIVVHQGVSPNGDGFNDILVIEGISSFTGNKLSIMNTNGTLVFEMKDYGKDGSHVFDGHTQNGTLLKPGTYYYLLEYQNGQIAKRRSGYIVLKF</sequence>
<dbReference type="PANTHER" id="PTHR40274:SF4">
    <property type="entry name" value="BLL1406 PROTEIN"/>
    <property type="match status" value="1"/>
</dbReference>
<dbReference type="EMBL" id="SNQG01000001">
    <property type="protein sequence ID" value="TEW68612.1"/>
    <property type="molecule type" value="Genomic_DNA"/>
</dbReference>
<feature type="chain" id="PRO_5021257300" description="Cadherin-like beta-sandwich-like domain-containing protein" evidence="3">
    <location>
        <begin position="32"/>
        <end position="3699"/>
    </location>
</feature>
<dbReference type="GO" id="GO:0005509">
    <property type="term" value="F:calcium ion binding"/>
    <property type="evidence" value="ECO:0007669"/>
    <property type="project" value="InterPro"/>
</dbReference>
<dbReference type="Proteomes" id="UP000297248">
    <property type="component" value="Unassembled WGS sequence"/>
</dbReference>
<feature type="domain" description="Cadherin-like beta-sandwich-like" evidence="4">
    <location>
        <begin position="2457"/>
        <end position="2538"/>
    </location>
</feature>
<feature type="repeat" description="NHL" evidence="2">
    <location>
        <begin position="2705"/>
        <end position="2736"/>
    </location>
</feature>
<name>A0A4Y8AIY0_9SPHI</name>
<dbReference type="PROSITE" id="PS51125">
    <property type="entry name" value="NHL"/>
    <property type="match status" value="1"/>
</dbReference>
<dbReference type="SUPFAM" id="SSF49313">
    <property type="entry name" value="Cadherin-like"/>
    <property type="match status" value="2"/>
</dbReference>
<dbReference type="Gene3D" id="2.60.40.2340">
    <property type="match status" value="1"/>
</dbReference>
<feature type="domain" description="Cadherin-like beta-sandwich-like" evidence="4">
    <location>
        <begin position="2262"/>
        <end position="2345"/>
    </location>
</feature>
<dbReference type="SUPFAM" id="SSF63825">
    <property type="entry name" value="YWTD domain"/>
    <property type="match status" value="3"/>
</dbReference>
<dbReference type="PROSITE" id="PS51257">
    <property type="entry name" value="PROKAR_LIPOPROTEIN"/>
    <property type="match status" value="1"/>
</dbReference>
<evidence type="ECO:0000313" key="5">
    <source>
        <dbReference type="EMBL" id="TEW68612.1"/>
    </source>
</evidence>
<dbReference type="InterPro" id="IPR015919">
    <property type="entry name" value="Cadherin-like_sf"/>
</dbReference>
<protein>
    <recommendedName>
        <fullName evidence="4">Cadherin-like beta-sandwich-like domain-containing protein</fullName>
    </recommendedName>
</protein>
<feature type="domain" description="Cadherin-like beta-sandwich-like" evidence="4">
    <location>
        <begin position="2878"/>
        <end position="2970"/>
    </location>
</feature>
<reference evidence="5 6" key="1">
    <citation type="journal article" date="2016" name="Int. J. Syst. Evol. Microbiol.">
        <title>Proposal of Mucilaginibacter phyllosphaerae sp. nov. isolated from the phyllosphere of Galium album.</title>
        <authorList>
            <person name="Aydogan E.L."/>
            <person name="Busse H.J."/>
            <person name="Moser G."/>
            <person name="Muller C."/>
            <person name="Kampfer P."/>
            <person name="Glaeser S.P."/>
        </authorList>
    </citation>
    <scope>NUCLEOTIDE SEQUENCE [LARGE SCALE GENOMIC DNA]</scope>
    <source>
        <strain evidence="5 6">PP-F2FG21</strain>
    </source>
</reference>
<dbReference type="InterPro" id="IPR013783">
    <property type="entry name" value="Ig-like_fold"/>
</dbReference>
<dbReference type="Gene3D" id="2.60.40.10">
    <property type="entry name" value="Immunoglobulins"/>
    <property type="match status" value="4"/>
</dbReference>
<dbReference type="InterPro" id="IPR001258">
    <property type="entry name" value="NHL_repeat"/>
</dbReference>
<evidence type="ECO:0000313" key="6">
    <source>
        <dbReference type="Proteomes" id="UP000297248"/>
    </source>
</evidence>
<feature type="domain" description="Cadherin-like beta-sandwich-like" evidence="4">
    <location>
        <begin position="3501"/>
        <end position="3577"/>
    </location>
</feature>
<feature type="domain" description="Cadherin-like beta-sandwich-like" evidence="4">
    <location>
        <begin position="2995"/>
        <end position="3071"/>
    </location>
</feature>
<feature type="domain" description="Cadherin-like beta-sandwich-like" evidence="4">
    <location>
        <begin position="3404"/>
        <end position="3476"/>
    </location>
</feature>
<dbReference type="GO" id="GO:0016020">
    <property type="term" value="C:membrane"/>
    <property type="evidence" value="ECO:0007669"/>
    <property type="project" value="InterPro"/>
</dbReference>
<proteinExistence type="predicted"/>
<evidence type="ECO:0000256" key="3">
    <source>
        <dbReference type="SAM" id="SignalP"/>
    </source>
</evidence>
<dbReference type="InterPro" id="IPR011042">
    <property type="entry name" value="6-blade_b-propeller_TolB-like"/>
</dbReference>
<feature type="domain" description="Cadherin-like beta-sandwich-like" evidence="4">
    <location>
        <begin position="3101"/>
        <end position="3172"/>
    </location>
</feature>
<dbReference type="SUPFAM" id="SSF101898">
    <property type="entry name" value="NHL repeat"/>
    <property type="match status" value="1"/>
</dbReference>
<dbReference type="Pfam" id="PF12733">
    <property type="entry name" value="Cadherin-like"/>
    <property type="match status" value="14"/>
</dbReference>
<keyword evidence="1" id="KW-0677">Repeat</keyword>
<evidence type="ECO:0000256" key="2">
    <source>
        <dbReference type="PROSITE-ProRule" id="PRU00504"/>
    </source>
</evidence>
<feature type="domain" description="Cadherin-like beta-sandwich-like" evidence="4">
    <location>
        <begin position="830"/>
        <end position="919"/>
    </location>
</feature>
<feature type="domain" description="Cadherin-like beta-sandwich-like" evidence="4">
    <location>
        <begin position="3299"/>
        <end position="3375"/>
    </location>
</feature>
<feature type="domain" description="Cadherin-like beta-sandwich-like" evidence="4">
    <location>
        <begin position="1383"/>
        <end position="1469"/>
    </location>
</feature>
<accession>A0A4Y8AIY0</accession>
<feature type="domain" description="Cadherin-like beta-sandwich-like" evidence="4">
    <location>
        <begin position="2355"/>
        <end position="2441"/>
    </location>
</feature>
<feature type="domain" description="Cadherin-like beta-sandwich-like" evidence="4">
    <location>
        <begin position="1801"/>
        <end position="1890"/>
    </location>
</feature>